<keyword evidence="5" id="KW-0012">Acyltransferase</keyword>
<dbReference type="PROSITE" id="PS01313">
    <property type="entry name" value="LIPB"/>
    <property type="match status" value="1"/>
</dbReference>
<dbReference type="NCBIfam" id="NF010925">
    <property type="entry name" value="PRK14345.1"/>
    <property type="match status" value="1"/>
</dbReference>
<dbReference type="InterPro" id="IPR000544">
    <property type="entry name" value="Octanoyltransferase"/>
</dbReference>
<dbReference type="PANTHER" id="PTHR10993:SF7">
    <property type="entry name" value="LIPOYLTRANSFERASE 2, MITOCHONDRIAL-RELATED"/>
    <property type="match status" value="1"/>
</dbReference>
<comment type="pathway">
    <text evidence="1">Protein modification; protein lipoylation via endogenous pathway; protein N(6)-(lipoyl)lysine from octanoyl-[acyl-carrier-protein]: step 1/2.</text>
</comment>
<comment type="similarity">
    <text evidence="2">Belongs to the LipB family.</text>
</comment>
<evidence type="ECO:0000256" key="3">
    <source>
        <dbReference type="ARBA" id="ARBA00012334"/>
    </source>
</evidence>
<dbReference type="PROSITE" id="PS51733">
    <property type="entry name" value="BPL_LPL_CATALYTIC"/>
    <property type="match status" value="1"/>
</dbReference>
<name>A0A1D1ZPH6_AUXPR</name>
<dbReference type="HAMAP" id="MF_00013">
    <property type="entry name" value="LipB"/>
    <property type="match status" value="1"/>
</dbReference>
<organism evidence="7">
    <name type="scientific">Auxenochlorella protothecoides</name>
    <name type="common">Green microalga</name>
    <name type="synonym">Chlorella protothecoides</name>
    <dbReference type="NCBI Taxonomy" id="3075"/>
    <lineage>
        <taxon>Eukaryota</taxon>
        <taxon>Viridiplantae</taxon>
        <taxon>Chlorophyta</taxon>
        <taxon>core chlorophytes</taxon>
        <taxon>Trebouxiophyceae</taxon>
        <taxon>Chlorellales</taxon>
        <taxon>Chlorellaceae</taxon>
        <taxon>Auxenochlorella</taxon>
    </lineage>
</organism>
<evidence type="ECO:0000256" key="2">
    <source>
        <dbReference type="ARBA" id="ARBA00007907"/>
    </source>
</evidence>
<dbReference type="SUPFAM" id="SSF55681">
    <property type="entry name" value="Class II aaRS and biotin synthetases"/>
    <property type="match status" value="1"/>
</dbReference>
<feature type="domain" description="BPL/LPL catalytic" evidence="6">
    <location>
        <begin position="94"/>
        <end position="280"/>
    </location>
</feature>
<keyword evidence="4" id="KW-0808">Transferase</keyword>
<dbReference type="GO" id="GO:0033819">
    <property type="term" value="F:lipoyl(octanoyl) transferase activity"/>
    <property type="evidence" value="ECO:0007669"/>
    <property type="project" value="UniProtKB-EC"/>
</dbReference>
<dbReference type="InterPro" id="IPR020605">
    <property type="entry name" value="Octanoyltransferase_CS"/>
</dbReference>
<evidence type="ECO:0000256" key="1">
    <source>
        <dbReference type="ARBA" id="ARBA00004821"/>
    </source>
</evidence>
<dbReference type="EMBL" id="GDKF01009915">
    <property type="protein sequence ID" value="JAT68707.1"/>
    <property type="molecule type" value="Transcribed_RNA"/>
</dbReference>
<gene>
    <name evidence="7" type="ORF">g.984</name>
</gene>
<feature type="non-terminal residue" evidence="7">
    <location>
        <position position="1"/>
    </location>
</feature>
<dbReference type="AlphaFoldDB" id="A0A1D1ZPH6"/>
<evidence type="ECO:0000256" key="5">
    <source>
        <dbReference type="ARBA" id="ARBA00023315"/>
    </source>
</evidence>
<dbReference type="CDD" id="cd16444">
    <property type="entry name" value="LipB"/>
    <property type="match status" value="1"/>
</dbReference>
<proteinExistence type="inferred from homology"/>
<evidence type="ECO:0000313" key="7">
    <source>
        <dbReference type="EMBL" id="JAT68707.1"/>
    </source>
</evidence>
<sequence>LQCLWTIIMAAPVSQRVSSQGCSSEIHRGRSTFAQAGTVNAHRSYIVDRHRNTQCSAKIQRKEVALYDYWDRIVPYEQAWSLQHRLLEEVQAGMHGVGAVILLQHSPVYTLGAGSTIDHLRFDPSNPPHPLFRTERGGEVTYHGPGQLVMYPILDLKQLTQDLHWYLRSLEEVAIRALEAVSGIEGKREPGRTGVWVDGRKLAAIGVRARRWVTCHGLALNVAPDLGPFSSIVPCGIAGREVGSVWEASREAEDDRQDSSIQAQQAQLLREYAVALLEAAEDVFVMRLVPGEEPLKALTAPVWLEECRMGKC</sequence>
<evidence type="ECO:0000256" key="4">
    <source>
        <dbReference type="ARBA" id="ARBA00022679"/>
    </source>
</evidence>
<protein>
    <recommendedName>
        <fullName evidence="3">lipoyl(octanoyl) transferase</fullName>
        <ecNumber evidence="3">2.3.1.181</ecNumber>
    </recommendedName>
</protein>
<dbReference type="NCBIfam" id="TIGR00214">
    <property type="entry name" value="lipB"/>
    <property type="match status" value="1"/>
</dbReference>
<evidence type="ECO:0000259" key="6">
    <source>
        <dbReference type="PROSITE" id="PS51733"/>
    </source>
</evidence>
<dbReference type="Pfam" id="PF21948">
    <property type="entry name" value="LplA-B_cat"/>
    <property type="match status" value="1"/>
</dbReference>
<accession>A0A1D1ZPH6</accession>
<dbReference type="GO" id="GO:0009249">
    <property type="term" value="P:protein lipoylation"/>
    <property type="evidence" value="ECO:0007669"/>
    <property type="project" value="InterPro"/>
</dbReference>
<dbReference type="InterPro" id="IPR045864">
    <property type="entry name" value="aa-tRNA-synth_II/BPL/LPL"/>
</dbReference>
<dbReference type="InterPro" id="IPR004143">
    <property type="entry name" value="BPL_LPL_catalytic"/>
</dbReference>
<dbReference type="EC" id="2.3.1.181" evidence="3"/>
<dbReference type="UniPathway" id="UPA00538">
    <property type="reaction ID" value="UER00592"/>
</dbReference>
<dbReference type="Gene3D" id="3.30.930.10">
    <property type="entry name" value="Bira Bifunctional Protein, Domain 2"/>
    <property type="match status" value="1"/>
</dbReference>
<reference evidence="7" key="1">
    <citation type="submission" date="2015-08" db="EMBL/GenBank/DDBJ databases">
        <authorList>
            <person name="Babu N.S."/>
            <person name="Beckwith C.J."/>
            <person name="Beseler K.G."/>
            <person name="Brison A."/>
            <person name="Carone J.V."/>
            <person name="Caskin T.P."/>
            <person name="Diamond M."/>
            <person name="Durham M.E."/>
            <person name="Foxe J.M."/>
            <person name="Go M."/>
            <person name="Henderson B.A."/>
            <person name="Jones I.B."/>
            <person name="McGettigan J.A."/>
            <person name="Micheletti S.J."/>
            <person name="Nasrallah M.E."/>
            <person name="Ortiz D."/>
            <person name="Piller C.R."/>
            <person name="Privatt S.R."/>
            <person name="Schneider S.L."/>
            <person name="Sharp S."/>
            <person name="Smith T.C."/>
            <person name="Stanton J.D."/>
            <person name="Ullery H.E."/>
            <person name="Wilson R.J."/>
            <person name="Serrano M.G."/>
            <person name="Buck G."/>
            <person name="Lee V."/>
            <person name="Wang Y."/>
            <person name="Carvalho R."/>
            <person name="Voegtly L."/>
            <person name="Shi R."/>
            <person name="Duckworth R."/>
            <person name="Johnson A."/>
            <person name="Loviza R."/>
            <person name="Walstead R."/>
            <person name="Shah Z."/>
            <person name="Kiflezghi M."/>
            <person name="Wade K."/>
            <person name="Ball S.L."/>
            <person name="Bradley K.W."/>
            <person name="Asai D.J."/>
            <person name="Bowman C.A."/>
            <person name="Russell D.A."/>
            <person name="Pope W.H."/>
            <person name="Jacobs-Sera D."/>
            <person name="Hendrix R.W."/>
            <person name="Hatfull G.F."/>
        </authorList>
    </citation>
    <scope>NUCLEOTIDE SEQUENCE</scope>
</reference>
<dbReference type="PANTHER" id="PTHR10993">
    <property type="entry name" value="OCTANOYLTRANSFERASE"/>
    <property type="match status" value="1"/>
</dbReference>